<dbReference type="EMBL" id="JAYMGO010000002">
    <property type="protein sequence ID" value="KAL1281153.1"/>
    <property type="molecule type" value="Genomic_DNA"/>
</dbReference>
<proteinExistence type="predicted"/>
<name>A0ABR3NWT9_9TELE</name>
<gene>
    <name evidence="2" type="ORF">QQF64_015753</name>
</gene>
<protein>
    <submittedName>
        <fullName evidence="2">Uncharacterized protein</fullName>
    </submittedName>
</protein>
<reference evidence="2 3" key="1">
    <citation type="submission" date="2023-09" db="EMBL/GenBank/DDBJ databases">
        <authorList>
            <person name="Wang M."/>
        </authorList>
    </citation>
    <scope>NUCLEOTIDE SEQUENCE [LARGE SCALE GENOMIC DNA]</scope>
    <source>
        <strain evidence="2">GT-2023</strain>
        <tissue evidence="2">Liver</tissue>
    </source>
</reference>
<feature type="region of interest" description="Disordered" evidence="1">
    <location>
        <begin position="23"/>
        <end position="51"/>
    </location>
</feature>
<evidence type="ECO:0000313" key="3">
    <source>
        <dbReference type="Proteomes" id="UP001558613"/>
    </source>
</evidence>
<dbReference type="Proteomes" id="UP001558613">
    <property type="component" value="Unassembled WGS sequence"/>
</dbReference>
<organism evidence="2 3">
    <name type="scientific">Cirrhinus molitorella</name>
    <name type="common">mud carp</name>
    <dbReference type="NCBI Taxonomy" id="172907"/>
    <lineage>
        <taxon>Eukaryota</taxon>
        <taxon>Metazoa</taxon>
        <taxon>Chordata</taxon>
        <taxon>Craniata</taxon>
        <taxon>Vertebrata</taxon>
        <taxon>Euteleostomi</taxon>
        <taxon>Actinopterygii</taxon>
        <taxon>Neopterygii</taxon>
        <taxon>Teleostei</taxon>
        <taxon>Ostariophysi</taxon>
        <taxon>Cypriniformes</taxon>
        <taxon>Cyprinidae</taxon>
        <taxon>Labeoninae</taxon>
        <taxon>Labeonini</taxon>
        <taxon>Cirrhinus</taxon>
    </lineage>
</organism>
<keyword evidence="3" id="KW-1185">Reference proteome</keyword>
<evidence type="ECO:0000313" key="2">
    <source>
        <dbReference type="EMBL" id="KAL1281153.1"/>
    </source>
</evidence>
<sequence>MNAGKQHKRVTVTVGARRFAPRALRSSFTGSGASDSGHGGRESPLSSAAPAEIVETGSARAASGGLNSRHRAHALYVTAESFEIKQTAVTQEEYCKIVYI</sequence>
<comment type="caution">
    <text evidence="2">The sequence shown here is derived from an EMBL/GenBank/DDBJ whole genome shotgun (WGS) entry which is preliminary data.</text>
</comment>
<accession>A0ABR3NWT9</accession>
<evidence type="ECO:0000256" key="1">
    <source>
        <dbReference type="SAM" id="MobiDB-lite"/>
    </source>
</evidence>